<sequence length="110" mass="12175">MPNLKLYLDETHLTEQRPRLAELMPELRGLLCKSFGVEPSACQLAVVPVLALPDQPTINAELNLMPRPDRTRDAVTAKAQELQRVIADATGLRIAVRVAMLDAETYVALK</sequence>
<evidence type="ECO:0000313" key="1">
    <source>
        <dbReference type="EMBL" id="SMO85480.1"/>
    </source>
</evidence>
<protein>
    <recommendedName>
        <fullName evidence="3">Tautomerase enzyme</fullName>
    </recommendedName>
</protein>
<dbReference type="EMBL" id="FXTK01000014">
    <property type="protein sequence ID" value="SMO85480.1"/>
    <property type="molecule type" value="Genomic_DNA"/>
</dbReference>
<reference evidence="1 2" key="1">
    <citation type="submission" date="2017-05" db="EMBL/GenBank/DDBJ databases">
        <authorList>
            <person name="Varghese N."/>
            <person name="Submissions S."/>
        </authorList>
    </citation>
    <scope>NUCLEOTIDE SEQUENCE [LARGE SCALE GENOMIC DNA]</scope>
    <source>
        <strain evidence="1 2">DSM 100094</strain>
    </source>
</reference>
<accession>A0A521EQU6</accession>
<gene>
    <name evidence="1" type="ORF">SAMN06265221_11444</name>
</gene>
<evidence type="ECO:0000313" key="2">
    <source>
        <dbReference type="Proteomes" id="UP000319014"/>
    </source>
</evidence>
<dbReference type="OrthoDB" id="7774694at2"/>
<dbReference type="AlphaFoldDB" id="A0A521EQU6"/>
<proteinExistence type="predicted"/>
<keyword evidence="2" id="KW-1185">Reference proteome</keyword>
<organism evidence="1 2">
    <name type="scientific">Paracoccus laeviglucosivorans</name>
    <dbReference type="NCBI Taxonomy" id="1197861"/>
    <lineage>
        <taxon>Bacteria</taxon>
        <taxon>Pseudomonadati</taxon>
        <taxon>Pseudomonadota</taxon>
        <taxon>Alphaproteobacteria</taxon>
        <taxon>Rhodobacterales</taxon>
        <taxon>Paracoccaceae</taxon>
        <taxon>Paracoccus</taxon>
    </lineage>
</organism>
<evidence type="ECO:0008006" key="3">
    <source>
        <dbReference type="Google" id="ProtNLM"/>
    </source>
</evidence>
<dbReference type="RefSeq" id="WP_142663915.1">
    <property type="nucleotide sequence ID" value="NZ_FXTK01000014.1"/>
</dbReference>
<dbReference type="Proteomes" id="UP000319014">
    <property type="component" value="Unassembled WGS sequence"/>
</dbReference>
<name>A0A521EQU6_9RHOB</name>